<dbReference type="PROSITE" id="PS50158">
    <property type="entry name" value="ZF_CCHC"/>
    <property type="match status" value="1"/>
</dbReference>
<dbReference type="AlphaFoldDB" id="A0AAD8VXV6"/>
<sequence>MASSASHPPGFPLRWQRSRSVDSASPSRKDHVLGLGLSSASSGNSVAMQRAEAPVHAPAEERGRVQDRLVWEQPRPLKRSMWRRRVEARNAAAAPSRGAVAPEMDGLCFRCYEPGHRKRDCMNEEVCIRCWLRGHPAKECKRPRSPTSEDELRSLALAKFARRGSPERERPPRVQRFPGRAPAPPPPRLEVAPPPPPPQPPSPPLPPPPPHGAPASALPPLGGWPPLRVEPLCPAPEPVSCLTSMEEAPTLCVVRRTAAMCDLERRLRFAMVASVGGRRPTVSCEQVSVALKWRGIPASSFSVHAHAPEDFLVVLESAELRRHVSAMPPVLVAGAPLVFRPWNRQSQASQVSLRSRVSLAIEGIPPHAWDVEVVENLLGRSCAVEEVASETRSRADLSLFKLAAWTSDVEAIPVARILAVPEPLELGQRQQPSPSPAPASATASVAEEIKTLQYKVLIHVVSIEEDEAVESVRRSGASGSEEAWRSTTEGGGGGAGGAAGRRSSRSFSWKRGVPDRRGGPGGRPIQRGGEVGTHVAACERMGWDLPYMATAAPITVQIPLPLVEGSSGKRPDSAGQSSAAVVSDQGKGKSAEKGMATYEETGSRPVEQKVEGHVRETDVQPGLEDSPNMRGNPIVHNTGQDLGPPFWQDAHDSLPIGADPEEDPVAGPTLPSDAPQKVAHYEAEQVFSTTPVRGKNCMAGLEEGTTWNVDTKGSSTPVDLEQTMLSSPGSSVASSSGTCNGCSEREGYVQISISTSKRSASLDPPGPDVECLGGSLSFESDPVGSPCKSFTGPNSAMQMVPHTAPTQMTIATVQEAVGDPGVEETTLQQERMALNRIKMFCTAILKKLAPPLLREVEATSGLRADVEPFTPRRITRRAAAIAGGMHAKKASSAETVQLKALGIYPEELAVNEEHLGAFNEMFDSPLGERQVRVMAAIFGKVVPPSFDRPLGCQVAVAAR</sequence>
<dbReference type="EMBL" id="JAUUTY010000005">
    <property type="protein sequence ID" value="KAK1627677.1"/>
    <property type="molecule type" value="Genomic_DNA"/>
</dbReference>
<dbReference type="SUPFAM" id="SSF57756">
    <property type="entry name" value="Retrovirus zinc finger-like domains"/>
    <property type="match status" value="1"/>
</dbReference>
<evidence type="ECO:0000313" key="4">
    <source>
        <dbReference type="EMBL" id="KAK1627677.1"/>
    </source>
</evidence>
<feature type="region of interest" description="Disordered" evidence="2">
    <location>
        <begin position="158"/>
        <end position="221"/>
    </location>
</feature>
<evidence type="ECO:0000256" key="2">
    <source>
        <dbReference type="SAM" id="MobiDB-lite"/>
    </source>
</evidence>
<dbReference type="PANTHER" id="PTHR33087">
    <property type="entry name" value="OS07G0539200 PROTEIN"/>
    <property type="match status" value="1"/>
</dbReference>
<dbReference type="GO" id="GO:0008270">
    <property type="term" value="F:zinc ion binding"/>
    <property type="evidence" value="ECO:0007669"/>
    <property type="project" value="UniProtKB-KW"/>
</dbReference>
<keyword evidence="5" id="KW-1185">Reference proteome</keyword>
<dbReference type="InterPro" id="IPR001878">
    <property type="entry name" value="Znf_CCHC"/>
</dbReference>
<feature type="compositionally biased region" description="Low complexity" evidence="2">
    <location>
        <begin position="33"/>
        <end position="45"/>
    </location>
</feature>
<dbReference type="SMART" id="SM00343">
    <property type="entry name" value="ZnF_C2HC"/>
    <property type="match status" value="2"/>
</dbReference>
<dbReference type="GO" id="GO:0003676">
    <property type="term" value="F:nucleic acid binding"/>
    <property type="evidence" value="ECO:0007669"/>
    <property type="project" value="InterPro"/>
</dbReference>
<evidence type="ECO:0000256" key="1">
    <source>
        <dbReference type="PROSITE-ProRule" id="PRU00047"/>
    </source>
</evidence>
<keyword evidence="1" id="KW-0862">Zinc</keyword>
<accession>A0AAD8VXV6</accession>
<reference evidence="4" key="1">
    <citation type="submission" date="2023-07" db="EMBL/GenBank/DDBJ databases">
        <title>A chromosome-level genome assembly of Lolium multiflorum.</title>
        <authorList>
            <person name="Chen Y."/>
            <person name="Copetti D."/>
            <person name="Kolliker R."/>
            <person name="Studer B."/>
        </authorList>
    </citation>
    <scope>NUCLEOTIDE SEQUENCE</scope>
    <source>
        <strain evidence="4">02402/16</strain>
        <tissue evidence="4">Leaf</tissue>
    </source>
</reference>
<dbReference type="Gene3D" id="4.10.60.10">
    <property type="entry name" value="Zinc finger, CCHC-type"/>
    <property type="match status" value="1"/>
</dbReference>
<feature type="compositionally biased region" description="Pro residues" evidence="2">
    <location>
        <begin position="181"/>
        <end position="212"/>
    </location>
</feature>
<dbReference type="InterPro" id="IPR053253">
    <property type="entry name" value="Sex_diff_modulator"/>
</dbReference>
<organism evidence="4 5">
    <name type="scientific">Lolium multiflorum</name>
    <name type="common">Italian ryegrass</name>
    <name type="synonym">Lolium perenne subsp. multiflorum</name>
    <dbReference type="NCBI Taxonomy" id="4521"/>
    <lineage>
        <taxon>Eukaryota</taxon>
        <taxon>Viridiplantae</taxon>
        <taxon>Streptophyta</taxon>
        <taxon>Embryophyta</taxon>
        <taxon>Tracheophyta</taxon>
        <taxon>Spermatophyta</taxon>
        <taxon>Magnoliopsida</taxon>
        <taxon>Liliopsida</taxon>
        <taxon>Poales</taxon>
        <taxon>Poaceae</taxon>
        <taxon>BOP clade</taxon>
        <taxon>Pooideae</taxon>
        <taxon>Poodae</taxon>
        <taxon>Poeae</taxon>
        <taxon>Poeae Chloroplast Group 2 (Poeae type)</taxon>
        <taxon>Loliodinae</taxon>
        <taxon>Loliinae</taxon>
        <taxon>Lolium</taxon>
    </lineage>
</organism>
<keyword evidence="1" id="KW-0863">Zinc-finger</keyword>
<feature type="compositionally biased region" description="Gly residues" evidence="2">
    <location>
        <begin position="489"/>
        <end position="499"/>
    </location>
</feature>
<gene>
    <name evidence="4" type="ORF">QYE76_001992</name>
</gene>
<evidence type="ECO:0000313" key="5">
    <source>
        <dbReference type="Proteomes" id="UP001231189"/>
    </source>
</evidence>
<dbReference type="PANTHER" id="PTHR33087:SF52">
    <property type="entry name" value="CCHC-TYPE DOMAIN-CONTAINING PROTEIN"/>
    <property type="match status" value="1"/>
</dbReference>
<proteinExistence type="predicted"/>
<comment type="caution">
    <text evidence="4">The sequence shown here is derived from an EMBL/GenBank/DDBJ whole genome shotgun (WGS) entry which is preliminary data.</text>
</comment>
<evidence type="ECO:0000259" key="3">
    <source>
        <dbReference type="PROSITE" id="PS50158"/>
    </source>
</evidence>
<protein>
    <recommendedName>
        <fullName evidence="3">CCHC-type domain-containing protein</fullName>
    </recommendedName>
</protein>
<feature type="region of interest" description="Disordered" evidence="2">
    <location>
        <begin position="1"/>
        <end position="61"/>
    </location>
</feature>
<feature type="region of interest" description="Disordered" evidence="2">
    <location>
        <begin position="469"/>
        <end position="531"/>
    </location>
</feature>
<dbReference type="InterPro" id="IPR036875">
    <property type="entry name" value="Znf_CCHC_sf"/>
</dbReference>
<feature type="compositionally biased region" description="Basic and acidic residues" evidence="2">
    <location>
        <begin position="606"/>
        <end position="618"/>
    </location>
</feature>
<keyword evidence="1" id="KW-0479">Metal-binding</keyword>
<dbReference type="Proteomes" id="UP001231189">
    <property type="component" value="Unassembled WGS sequence"/>
</dbReference>
<feature type="region of interest" description="Disordered" evidence="2">
    <location>
        <begin position="566"/>
        <end position="674"/>
    </location>
</feature>
<feature type="domain" description="CCHC-type" evidence="3">
    <location>
        <begin position="108"/>
        <end position="121"/>
    </location>
</feature>
<name>A0AAD8VXV6_LOLMU</name>